<proteinExistence type="inferred from homology"/>
<feature type="domain" description="Peptidase S8/S53" evidence="8">
    <location>
        <begin position="59"/>
        <end position="110"/>
    </location>
</feature>
<evidence type="ECO:0000256" key="6">
    <source>
        <dbReference type="SAM" id="MobiDB-lite"/>
    </source>
</evidence>
<evidence type="ECO:0000256" key="2">
    <source>
        <dbReference type="ARBA" id="ARBA00022670"/>
    </source>
</evidence>
<keyword evidence="3" id="KW-0378">Hydrolase</keyword>
<dbReference type="EMBL" id="JAUSWV010000002">
    <property type="protein sequence ID" value="MDQ0583567.1"/>
    <property type="molecule type" value="Genomic_DNA"/>
</dbReference>
<evidence type="ECO:0000313" key="9">
    <source>
        <dbReference type="EMBL" id="MDQ0583567.1"/>
    </source>
</evidence>
<reference evidence="9 10" key="1">
    <citation type="submission" date="2023-07" db="EMBL/GenBank/DDBJ databases">
        <title>Comparative genomics of wheat-associated soil bacteria to identify genetic determinants of phenazine resistance.</title>
        <authorList>
            <person name="Mouncey N."/>
        </authorList>
    </citation>
    <scope>NUCLEOTIDE SEQUENCE [LARGE SCALE GENOMIC DNA]</scope>
    <source>
        <strain evidence="9 10">B2I6</strain>
    </source>
</reference>
<dbReference type="PROSITE" id="PS51892">
    <property type="entry name" value="SUBTILASE"/>
    <property type="match status" value="1"/>
</dbReference>
<evidence type="ECO:0000259" key="8">
    <source>
        <dbReference type="Pfam" id="PF00082"/>
    </source>
</evidence>
<keyword evidence="4" id="KW-0720">Serine protease</keyword>
<dbReference type="Gene3D" id="3.40.50.200">
    <property type="entry name" value="Peptidase S8/S53 domain"/>
    <property type="match status" value="1"/>
</dbReference>
<comment type="caution">
    <text evidence="9">The sequence shown here is derived from an EMBL/GenBank/DDBJ whole genome shotgun (WGS) entry which is preliminary data.</text>
</comment>
<keyword evidence="10" id="KW-1185">Reference proteome</keyword>
<evidence type="ECO:0000256" key="1">
    <source>
        <dbReference type="ARBA" id="ARBA00011073"/>
    </source>
</evidence>
<organism evidence="9 10">
    <name type="scientific">Streptomyces rishiriensis</name>
    <dbReference type="NCBI Taxonomy" id="68264"/>
    <lineage>
        <taxon>Bacteria</taxon>
        <taxon>Bacillati</taxon>
        <taxon>Actinomycetota</taxon>
        <taxon>Actinomycetes</taxon>
        <taxon>Kitasatosporales</taxon>
        <taxon>Streptomycetaceae</taxon>
        <taxon>Streptomyces</taxon>
    </lineage>
</organism>
<keyword evidence="2 9" id="KW-0645">Protease</keyword>
<name>A0ABU0NWQ9_STRRH</name>
<feature type="chain" id="PRO_5047493471" evidence="7">
    <location>
        <begin position="34"/>
        <end position="129"/>
    </location>
</feature>
<accession>A0ABU0NWQ9</accession>
<dbReference type="InterPro" id="IPR000209">
    <property type="entry name" value="Peptidase_S8/S53_dom"/>
</dbReference>
<feature type="signal peptide" evidence="7">
    <location>
        <begin position="1"/>
        <end position="33"/>
    </location>
</feature>
<dbReference type="RefSeq" id="WP_373428821.1">
    <property type="nucleotide sequence ID" value="NZ_JAUSWV010000002.1"/>
</dbReference>
<dbReference type="PANTHER" id="PTHR43806">
    <property type="entry name" value="PEPTIDASE S8"/>
    <property type="match status" value="1"/>
</dbReference>
<comment type="similarity">
    <text evidence="1 5">Belongs to the peptidase S8 family.</text>
</comment>
<dbReference type="GO" id="GO:0008233">
    <property type="term" value="F:peptidase activity"/>
    <property type="evidence" value="ECO:0007669"/>
    <property type="project" value="UniProtKB-KW"/>
</dbReference>
<dbReference type="InterPro" id="IPR023828">
    <property type="entry name" value="Peptidase_S8_Ser-AS"/>
</dbReference>
<dbReference type="Proteomes" id="UP001230654">
    <property type="component" value="Unassembled WGS sequence"/>
</dbReference>
<feature type="region of interest" description="Disordered" evidence="6">
    <location>
        <begin position="109"/>
        <end position="129"/>
    </location>
</feature>
<dbReference type="PANTHER" id="PTHR43806:SF11">
    <property type="entry name" value="CEREVISIN-RELATED"/>
    <property type="match status" value="1"/>
</dbReference>
<protein>
    <submittedName>
        <fullName evidence="9">Subtilisin family serine protease</fullName>
    </submittedName>
</protein>
<evidence type="ECO:0000256" key="5">
    <source>
        <dbReference type="PROSITE-ProRule" id="PRU01240"/>
    </source>
</evidence>
<evidence type="ECO:0000256" key="3">
    <source>
        <dbReference type="ARBA" id="ARBA00022801"/>
    </source>
</evidence>
<dbReference type="InterPro" id="IPR036852">
    <property type="entry name" value="Peptidase_S8/S53_dom_sf"/>
</dbReference>
<dbReference type="PROSITE" id="PS00138">
    <property type="entry name" value="SUBTILASE_SER"/>
    <property type="match status" value="1"/>
</dbReference>
<gene>
    <name evidence="9" type="ORF">QF030_005745</name>
</gene>
<comment type="caution">
    <text evidence="5">Lacks conserved residue(s) required for the propagation of feature annotation.</text>
</comment>
<dbReference type="GO" id="GO:0006508">
    <property type="term" value="P:proteolysis"/>
    <property type="evidence" value="ECO:0007669"/>
    <property type="project" value="UniProtKB-KW"/>
</dbReference>
<dbReference type="InterPro" id="IPR050131">
    <property type="entry name" value="Peptidase_S8_subtilisin-like"/>
</dbReference>
<dbReference type="Pfam" id="PF00082">
    <property type="entry name" value="Peptidase_S8"/>
    <property type="match status" value="1"/>
</dbReference>
<dbReference type="SUPFAM" id="SSF52743">
    <property type="entry name" value="Subtilisin-like"/>
    <property type="match status" value="1"/>
</dbReference>
<sequence length="129" mass="12749">MARTRTRRLRRVGGLTAVVTSVVLSAGTLPAHAAPEGKTVGAGLPGSVGGSHLPIISASYTSDTGRVTRSGTSMAAPHAAGAAALHLADHSNTTPAQIARALVTGAANGKVSGRKTGAPNKLLQVPPST</sequence>
<keyword evidence="7" id="KW-0732">Signal</keyword>
<evidence type="ECO:0000256" key="7">
    <source>
        <dbReference type="SAM" id="SignalP"/>
    </source>
</evidence>
<evidence type="ECO:0000256" key="4">
    <source>
        <dbReference type="ARBA" id="ARBA00022825"/>
    </source>
</evidence>
<evidence type="ECO:0000313" key="10">
    <source>
        <dbReference type="Proteomes" id="UP001230654"/>
    </source>
</evidence>